<dbReference type="RefSeq" id="YP_009884848.1">
    <property type="nucleotide sequence ID" value="NC_049473.1"/>
</dbReference>
<name>A0A5Q2W8U1_9CAUD</name>
<dbReference type="GO" id="GO:0003677">
    <property type="term" value="F:DNA binding"/>
    <property type="evidence" value="ECO:0007669"/>
    <property type="project" value="UniProtKB-KW"/>
</dbReference>
<evidence type="ECO:0000313" key="3">
    <source>
        <dbReference type="Proteomes" id="UP000394254"/>
    </source>
</evidence>
<accession>A0A5Q2W8U1</accession>
<keyword evidence="2" id="KW-0238">DNA-binding</keyword>
<organism evidence="2 3">
    <name type="scientific">Arthrobacter phage Kuleana</name>
    <dbReference type="NCBI Taxonomy" id="2653270"/>
    <lineage>
        <taxon>Viruses</taxon>
        <taxon>Duplodnaviria</taxon>
        <taxon>Heunggongvirae</taxon>
        <taxon>Uroviricota</taxon>
        <taxon>Caudoviricetes</taxon>
        <taxon>Kuleanavirus</taxon>
        <taxon>Kuleanavirus kuleana</taxon>
    </lineage>
</organism>
<dbReference type="InterPro" id="IPR041657">
    <property type="entry name" value="HTH_17"/>
</dbReference>
<dbReference type="Pfam" id="PF12728">
    <property type="entry name" value="HTH_17"/>
    <property type="match status" value="1"/>
</dbReference>
<dbReference type="Proteomes" id="UP000394254">
    <property type="component" value="Segment"/>
</dbReference>
<protein>
    <submittedName>
        <fullName evidence="2">Helix-turn-helix DNA-binding domain protein</fullName>
    </submittedName>
</protein>
<evidence type="ECO:0000259" key="1">
    <source>
        <dbReference type="Pfam" id="PF12728"/>
    </source>
</evidence>
<proteinExistence type="predicted"/>
<sequence length="77" mass="8754">MAGWVGLEKLMTAEEVADKIGAPSVRTVAGLRLRGELIGVKVGRSWRFDVRDVDDWIERKRDAAKHARQLEVLRGRR</sequence>
<dbReference type="EMBL" id="MN484600">
    <property type="protein sequence ID" value="QGH74527.1"/>
    <property type="molecule type" value="Genomic_DNA"/>
</dbReference>
<keyword evidence="3" id="KW-1185">Reference proteome</keyword>
<dbReference type="GeneID" id="55814216"/>
<dbReference type="KEGG" id="vg:55814216"/>
<evidence type="ECO:0000313" key="2">
    <source>
        <dbReference type="EMBL" id="QGH74527.1"/>
    </source>
</evidence>
<reference evidence="2 3" key="1">
    <citation type="submission" date="2019-09" db="EMBL/GenBank/DDBJ databases">
        <authorList>
            <person name="Barrows A.R."/>
            <person name="Franco J.W."/>
            <person name="Javier C.J."/>
            <person name="Lucero K.A."/>
            <person name="Madrid E.R."/>
            <person name="Margerin I.A.R."/>
            <person name="Moore C.L."/>
            <person name="Neustel K.S."/>
            <person name="Ornellas N.W."/>
            <person name="Oshiro K."/>
            <person name="Severson C.G."/>
            <person name="Vavra L.H."/>
            <person name="Wilcer A."/>
            <person name="Donachie S.P."/>
            <person name="Reed F.A."/>
            <person name="Palecanda S."/>
            <person name="Chong R.A."/>
            <person name="Porter M.L."/>
            <person name="Washington J.M."/>
            <person name="Garlena R.A."/>
            <person name="Russell D.A."/>
            <person name="Pope W.H."/>
            <person name="Jacobs-Sera D."/>
            <person name="Hatfull G.F."/>
        </authorList>
    </citation>
    <scope>NUCLEOTIDE SEQUENCE [LARGE SCALE GENOMIC DNA]</scope>
</reference>
<gene>
    <name evidence="2" type="primary">40</name>
    <name evidence="2" type="ORF">SEA_KULEANA_40</name>
</gene>
<feature type="domain" description="Helix-turn-helix" evidence="1">
    <location>
        <begin position="10"/>
        <end position="61"/>
    </location>
</feature>